<keyword evidence="5 9" id="KW-0418">Kinase</keyword>
<feature type="binding site" evidence="8">
    <location>
        <begin position="220"/>
        <end position="221"/>
    </location>
    <ligand>
        <name>ATP</name>
        <dbReference type="ChEBI" id="CHEBI:30616"/>
    </ligand>
</feature>
<dbReference type="GO" id="GO:0009088">
    <property type="term" value="P:threonine biosynthetic process"/>
    <property type="evidence" value="ECO:0007669"/>
    <property type="project" value="UniProtKB-UniPathway"/>
</dbReference>
<keyword evidence="13" id="KW-1185">Reference proteome</keyword>
<dbReference type="GO" id="GO:0005524">
    <property type="term" value="F:ATP binding"/>
    <property type="evidence" value="ECO:0007669"/>
    <property type="project" value="UniProtKB-KW"/>
</dbReference>
<evidence type="ECO:0000256" key="1">
    <source>
        <dbReference type="ARBA" id="ARBA00004766"/>
    </source>
</evidence>
<dbReference type="GO" id="GO:0005829">
    <property type="term" value="C:cytosol"/>
    <property type="evidence" value="ECO:0007669"/>
    <property type="project" value="TreeGrafter"/>
</dbReference>
<dbReference type="SUPFAM" id="SSF53633">
    <property type="entry name" value="Carbamate kinase-like"/>
    <property type="match status" value="1"/>
</dbReference>
<evidence type="ECO:0000256" key="3">
    <source>
        <dbReference type="ARBA" id="ARBA00022679"/>
    </source>
</evidence>
<feature type="domain" description="Aspartate/glutamate/uridylate kinase" evidence="11">
    <location>
        <begin position="1"/>
        <end position="277"/>
    </location>
</feature>
<dbReference type="PROSITE" id="PS00324">
    <property type="entry name" value="ASPARTOKINASE"/>
    <property type="match status" value="1"/>
</dbReference>
<feature type="binding site" evidence="8">
    <location>
        <position position="231"/>
    </location>
    <ligand>
        <name>ATP</name>
        <dbReference type="ChEBI" id="CHEBI:30616"/>
    </ligand>
</feature>
<dbReference type="InterPro" id="IPR001048">
    <property type="entry name" value="Asp/Glu/Uridylate_kinase"/>
</dbReference>
<keyword evidence="4 8" id="KW-0547">Nucleotide-binding</keyword>
<protein>
    <recommendedName>
        <fullName evidence="9">Aspartokinase</fullName>
        <ecNumber evidence="9">2.7.2.4</ecNumber>
    </recommendedName>
</protein>
<gene>
    <name evidence="12" type="ORF">SAMN04487998_3321</name>
</gene>
<dbReference type="Proteomes" id="UP000198697">
    <property type="component" value="Unassembled WGS sequence"/>
</dbReference>
<evidence type="ECO:0000256" key="9">
    <source>
        <dbReference type="RuleBase" id="RU003448"/>
    </source>
</evidence>
<dbReference type="InterPro" id="IPR001341">
    <property type="entry name" value="Asp_kinase"/>
</dbReference>
<comment type="pathway">
    <text evidence="1 10">Amino-acid biosynthesis; L-lysine biosynthesis via DAP pathway; (S)-tetrahydrodipicolinate from L-aspartate: step 1/4.</text>
</comment>
<dbReference type="GO" id="GO:0004072">
    <property type="term" value="F:aspartate kinase activity"/>
    <property type="evidence" value="ECO:0007669"/>
    <property type="project" value="UniProtKB-EC"/>
</dbReference>
<evidence type="ECO:0000259" key="11">
    <source>
        <dbReference type="Pfam" id="PF00696"/>
    </source>
</evidence>
<reference evidence="13" key="1">
    <citation type="submission" date="2016-10" db="EMBL/GenBank/DDBJ databases">
        <authorList>
            <person name="Varghese N."/>
            <person name="Submissions S."/>
        </authorList>
    </citation>
    <scope>NUCLEOTIDE SEQUENCE [LARGE SCALE GENOMIC DNA]</scope>
    <source>
        <strain evidence="13">DSM 15310</strain>
    </source>
</reference>
<dbReference type="NCBIfam" id="TIGR00657">
    <property type="entry name" value="asp_kinases"/>
    <property type="match status" value="1"/>
</dbReference>
<name>A0A1I0IIN4_9BACT</name>
<dbReference type="InterPro" id="IPR005260">
    <property type="entry name" value="Asp_kin_monofn"/>
</dbReference>
<comment type="pathway">
    <text evidence="10">Amino-acid biosynthesis; L-methionine biosynthesis via de novo pathway; L-homoserine from L-aspartate: step 1/3.</text>
</comment>
<dbReference type="Pfam" id="PF00696">
    <property type="entry name" value="AA_kinase"/>
    <property type="match status" value="1"/>
</dbReference>
<sequence>MMKVLKFGGTSVGTAERMRMLPALLPTDGPHIVVLSAMSGTTNVLATIVQQLYAGHRPAAAAQLDRLRVHYHGVARELLPDAAVLANALLAVDTCFDAIDALLPLLPTLTSERIILAQGELLSTLLFHRYLTGILGQTVVLLPALEFMRLRPDHEPDASFIENQLTDMLSNYPECQCFITQGYICRDAKKCVDNLKRGGSDYSATLIGAAVRASEIQIWTDIDGLHNNDPRVVKGTYPIRELSFDEAAELAYFGAKILHPCSVLPAWEHGIPLRLLNTMQPEAPGTLISSRGHAGGIKAVSVKDGLLVLKVCSNRRIVAYDFLHAVFDIFKRHHTTIDLVATAETAVSLAVEEVDAMPLIVADLQKLGHVTVVRDVSVVCVVGQQLVRSSYDGPQLVFNALRNIDLHMISYGGSVNSLCLLINASNKVSVLQILNDRVFNAGIGPLLHVSDDQEVTELVA</sequence>
<dbReference type="PANTHER" id="PTHR21499">
    <property type="entry name" value="ASPARTATE KINASE"/>
    <property type="match status" value="1"/>
</dbReference>
<evidence type="ECO:0000256" key="8">
    <source>
        <dbReference type="PIRSR" id="PIRSR000726-1"/>
    </source>
</evidence>
<evidence type="ECO:0000313" key="12">
    <source>
        <dbReference type="EMBL" id="SET96874.1"/>
    </source>
</evidence>
<dbReference type="STRING" id="82805.SAMN04487998_3321"/>
<comment type="similarity">
    <text evidence="2 9">Belongs to the aspartokinase family.</text>
</comment>
<dbReference type="GO" id="GO:0009090">
    <property type="term" value="P:homoserine biosynthetic process"/>
    <property type="evidence" value="ECO:0007669"/>
    <property type="project" value="TreeGrafter"/>
</dbReference>
<dbReference type="UniPathway" id="UPA00051">
    <property type="reaction ID" value="UER00462"/>
</dbReference>
<dbReference type="PANTHER" id="PTHR21499:SF59">
    <property type="entry name" value="ASPARTOKINASE"/>
    <property type="match status" value="1"/>
</dbReference>
<dbReference type="InterPro" id="IPR036393">
    <property type="entry name" value="AceGlu_kinase-like_sf"/>
</dbReference>
<dbReference type="UniPathway" id="UPA00050">
    <property type="reaction ID" value="UER00461"/>
</dbReference>
<proteinExistence type="inferred from homology"/>
<evidence type="ECO:0000256" key="6">
    <source>
        <dbReference type="ARBA" id="ARBA00022840"/>
    </source>
</evidence>
<organism evidence="12 13">
    <name type="scientific">Hymenobacter actinosclerus</name>
    <dbReference type="NCBI Taxonomy" id="82805"/>
    <lineage>
        <taxon>Bacteria</taxon>
        <taxon>Pseudomonadati</taxon>
        <taxon>Bacteroidota</taxon>
        <taxon>Cytophagia</taxon>
        <taxon>Cytophagales</taxon>
        <taxon>Hymenobacteraceae</taxon>
        <taxon>Hymenobacter</taxon>
    </lineage>
</organism>
<evidence type="ECO:0000256" key="2">
    <source>
        <dbReference type="ARBA" id="ARBA00010122"/>
    </source>
</evidence>
<evidence type="ECO:0000256" key="5">
    <source>
        <dbReference type="ARBA" id="ARBA00022777"/>
    </source>
</evidence>
<evidence type="ECO:0000313" key="13">
    <source>
        <dbReference type="Proteomes" id="UP000198697"/>
    </source>
</evidence>
<comment type="catalytic activity">
    <reaction evidence="7 9">
        <text>L-aspartate + ATP = 4-phospho-L-aspartate + ADP</text>
        <dbReference type="Rhea" id="RHEA:23776"/>
        <dbReference type="ChEBI" id="CHEBI:29991"/>
        <dbReference type="ChEBI" id="CHEBI:30616"/>
        <dbReference type="ChEBI" id="CHEBI:57535"/>
        <dbReference type="ChEBI" id="CHEBI:456216"/>
        <dbReference type="EC" id="2.7.2.4"/>
    </reaction>
</comment>
<dbReference type="GO" id="GO:0009089">
    <property type="term" value="P:lysine biosynthetic process via diaminopimelate"/>
    <property type="evidence" value="ECO:0007669"/>
    <property type="project" value="UniProtKB-UniPathway"/>
</dbReference>
<dbReference type="Gene3D" id="3.40.1160.10">
    <property type="entry name" value="Acetylglutamate kinase-like"/>
    <property type="match status" value="1"/>
</dbReference>
<evidence type="ECO:0000256" key="10">
    <source>
        <dbReference type="RuleBase" id="RU004249"/>
    </source>
</evidence>
<keyword evidence="3 9" id="KW-0808">Transferase</keyword>
<evidence type="ECO:0000256" key="4">
    <source>
        <dbReference type="ARBA" id="ARBA00022741"/>
    </source>
</evidence>
<dbReference type="SUPFAM" id="SSF55021">
    <property type="entry name" value="ACT-like"/>
    <property type="match status" value="1"/>
</dbReference>
<dbReference type="InterPro" id="IPR045865">
    <property type="entry name" value="ACT-like_dom_sf"/>
</dbReference>
<comment type="pathway">
    <text evidence="10">Amino-acid biosynthesis; L-threonine biosynthesis; L-threonine from L-aspartate: step 1/5.</text>
</comment>
<keyword evidence="10" id="KW-0028">Amino-acid biosynthesis</keyword>
<dbReference type="PIRSF" id="PIRSF000726">
    <property type="entry name" value="Asp_kin"/>
    <property type="match status" value="1"/>
</dbReference>
<dbReference type="EC" id="2.7.2.4" evidence="9"/>
<evidence type="ECO:0000256" key="7">
    <source>
        <dbReference type="ARBA" id="ARBA00047872"/>
    </source>
</evidence>
<keyword evidence="6 8" id="KW-0067">ATP-binding</keyword>
<dbReference type="AlphaFoldDB" id="A0A1I0IIN4"/>
<accession>A0A1I0IIN4</accession>
<dbReference type="InterPro" id="IPR018042">
    <property type="entry name" value="Aspartate_kinase_CS"/>
</dbReference>
<dbReference type="Gene3D" id="3.30.70.260">
    <property type="match status" value="2"/>
</dbReference>
<dbReference type="EMBL" id="FOHS01000005">
    <property type="protein sequence ID" value="SET96874.1"/>
    <property type="molecule type" value="Genomic_DNA"/>
</dbReference>
<dbReference type="UniPathway" id="UPA00034">
    <property type="reaction ID" value="UER00015"/>
</dbReference>